<organism evidence="6 7">
    <name type="scientific">Castanea mollissima</name>
    <name type="common">Chinese chestnut</name>
    <dbReference type="NCBI Taxonomy" id="60419"/>
    <lineage>
        <taxon>Eukaryota</taxon>
        <taxon>Viridiplantae</taxon>
        <taxon>Streptophyta</taxon>
        <taxon>Embryophyta</taxon>
        <taxon>Tracheophyta</taxon>
        <taxon>Spermatophyta</taxon>
        <taxon>Magnoliopsida</taxon>
        <taxon>eudicotyledons</taxon>
        <taxon>Gunneridae</taxon>
        <taxon>Pentapetalae</taxon>
        <taxon>rosids</taxon>
        <taxon>fabids</taxon>
        <taxon>Fagales</taxon>
        <taxon>Fagaceae</taxon>
        <taxon>Castanea</taxon>
    </lineage>
</organism>
<gene>
    <name evidence="6" type="ORF">CMV_008559</name>
</gene>
<dbReference type="InterPro" id="IPR044974">
    <property type="entry name" value="Disease_R_plants"/>
</dbReference>
<comment type="caution">
    <text evidence="6">The sequence shown here is derived from an EMBL/GenBank/DDBJ whole genome shotgun (WGS) entry which is preliminary data.</text>
</comment>
<dbReference type="GO" id="GO:0098542">
    <property type="term" value="P:defense response to other organism"/>
    <property type="evidence" value="ECO:0007669"/>
    <property type="project" value="TreeGrafter"/>
</dbReference>
<evidence type="ECO:0008006" key="8">
    <source>
        <dbReference type="Google" id="ProtNLM"/>
    </source>
</evidence>
<sequence length="707" mass="81227">MSRHISSTSSFESPYVSLDLLAYLNSGKKTPFHVFNDVVMPEFQCHLSKLKQLLPPEDMNGTRDNTSRTERDEEEDNSNCNGPRAIVEEIQKDLDYINKACHKLKDSADRVDEEIQRLILQRLDDAFRERTEEALANSPRINKLKRTQEVVSMLKYQICSSPQLSSDSLSLQHFSPSMRPDKQPEVNIHNQMITKSLTLKRIEEVYNGLNEIQKKCLLCFSVFPENETIKKKVLIHWWVGEEFIDSLNDDGKTAEETGNEYFKEFIRKGIIEPVQQKRRQRSENCNMQSSVRDAIIKLAEKDEFVSFDSKGNPNADFSSCPRVCLVKTEEGSSLRDFTYIYHHLKHEDIQTLFNVNEPQPNFRVDRFSKMKNLKVLQLGRWKASARQLVEVEDTEFLKGLKKMKQLRYFSLRGISRITELPNSICELSNLRILNLNGCDNLEKLPDGIGSLKQLTHLDMSECFLISHMPKGLASLLALQILKGFVIGKQSPSGLYCKLADLARLQHLRKLSIHVDRTCLEAEKELNSLPQFRKLRSLSVAWSSIYYATTSTTTNVGLAKIQRIVSRENSLKTLAKIHRILSREKSMPTTPGSTSQPVDLHKLGLQYFHGSKMPDWLSLLNLKNLKKLYIRGGELSDLRPTEDQEDHSWAVKCLRLKSLSKLEMEWPKLRQLFPKLNYVEKVDCPQLSSFPCDDNGEGIWNAADTEQA</sequence>
<dbReference type="Proteomes" id="UP000737018">
    <property type="component" value="Unassembled WGS sequence"/>
</dbReference>
<dbReference type="PANTHER" id="PTHR23155">
    <property type="entry name" value="DISEASE RESISTANCE PROTEIN RP"/>
    <property type="match status" value="1"/>
</dbReference>
<proteinExistence type="predicted"/>
<evidence type="ECO:0000259" key="5">
    <source>
        <dbReference type="Pfam" id="PF23598"/>
    </source>
</evidence>
<dbReference type="Pfam" id="PF23559">
    <property type="entry name" value="WHD_DRP"/>
    <property type="match status" value="1"/>
</dbReference>
<evidence type="ECO:0000259" key="4">
    <source>
        <dbReference type="Pfam" id="PF23559"/>
    </source>
</evidence>
<feature type="region of interest" description="Disordered" evidence="3">
    <location>
        <begin position="54"/>
        <end position="81"/>
    </location>
</feature>
<dbReference type="Gene3D" id="3.80.10.10">
    <property type="entry name" value="Ribonuclease Inhibitor"/>
    <property type="match status" value="2"/>
</dbReference>
<dbReference type="SUPFAM" id="SSF52058">
    <property type="entry name" value="L domain-like"/>
    <property type="match status" value="1"/>
</dbReference>
<reference evidence="6" key="1">
    <citation type="submission" date="2020-03" db="EMBL/GenBank/DDBJ databases">
        <title>Castanea mollissima Vanexum genome sequencing.</title>
        <authorList>
            <person name="Staton M."/>
        </authorList>
    </citation>
    <scope>NUCLEOTIDE SEQUENCE</scope>
    <source>
        <tissue evidence="6">Leaf</tissue>
    </source>
</reference>
<evidence type="ECO:0000313" key="7">
    <source>
        <dbReference type="Proteomes" id="UP000737018"/>
    </source>
</evidence>
<evidence type="ECO:0000313" key="6">
    <source>
        <dbReference type="EMBL" id="KAF3967434.1"/>
    </source>
</evidence>
<name>A0A8J4RFX9_9ROSI</name>
<dbReference type="OrthoDB" id="1110401at2759"/>
<keyword evidence="2" id="KW-0611">Plant defense</keyword>
<dbReference type="InterPro" id="IPR055414">
    <property type="entry name" value="LRR_R13L4/SHOC2-like"/>
</dbReference>
<dbReference type="InterPro" id="IPR058922">
    <property type="entry name" value="WHD_DRP"/>
</dbReference>
<dbReference type="EMBL" id="JRKL02000898">
    <property type="protein sequence ID" value="KAF3967434.1"/>
    <property type="molecule type" value="Genomic_DNA"/>
</dbReference>
<keyword evidence="1" id="KW-0677">Repeat</keyword>
<evidence type="ECO:0000256" key="3">
    <source>
        <dbReference type="SAM" id="MobiDB-lite"/>
    </source>
</evidence>
<dbReference type="InterPro" id="IPR032675">
    <property type="entry name" value="LRR_dom_sf"/>
</dbReference>
<dbReference type="FunFam" id="1.10.10.10:FF:000322">
    <property type="entry name" value="Probable disease resistance protein At1g63360"/>
    <property type="match status" value="1"/>
</dbReference>
<dbReference type="InterPro" id="IPR036388">
    <property type="entry name" value="WH-like_DNA-bd_sf"/>
</dbReference>
<keyword evidence="7" id="KW-1185">Reference proteome</keyword>
<dbReference type="Gene3D" id="1.10.10.10">
    <property type="entry name" value="Winged helix-like DNA-binding domain superfamily/Winged helix DNA-binding domain"/>
    <property type="match status" value="1"/>
</dbReference>
<dbReference type="AlphaFoldDB" id="A0A8J4RFX9"/>
<evidence type="ECO:0000256" key="1">
    <source>
        <dbReference type="ARBA" id="ARBA00022737"/>
    </source>
</evidence>
<feature type="domain" description="Disease resistance protein winged helix" evidence="4">
    <location>
        <begin position="222"/>
        <end position="293"/>
    </location>
</feature>
<dbReference type="PANTHER" id="PTHR23155:SF1076">
    <property type="entry name" value="LEUCINE-RICH REPEAT (LRR) FAMILY PROTEIN-RELATED"/>
    <property type="match status" value="1"/>
</dbReference>
<feature type="domain" description="Disease resistance R13L4/SHOC-2-like LRR" evidence="5">
    <location>
        <begin position="366"/>
        <end position="543"/>
    </location>
</feature>
<protein>
    <recommendedName>
        <fullName evidence="8">Disease resistance RPP13-like protein 4</fullName>
    </recommendedName>
</protein>
<accession>A0A8J4RFX9</accession>
<dbReference type="Pfam" id="PF23598">
    <property type="entry name" value="LRR_14"/>
    <property type="match status" value="1"/>
</dbReference>
<evidence type="ECO:0000256" key="2">
    <source>
        <dbReference type="ARBA" id="ARBA00022821"/>
    </source>
</evidence>